<dbReference type="Proteomes" id="UP000647133">
    <property type="component" value="Unassembled WGS sequence"/>
</dbReference>
<evidence type="ECO:0000313" key="3">
    <source>
        <dbReference type="Proteomes" id="UP000647133"/>
    </source>
</evidence>
<sequence length="427" mass="49506">MHLFKSRAVFLTVIYFSLFSSLHAQNIETYVKNNLTPINSIDPKTNDYRELEKLGEAIGDSKIVMLGEQDHGDAPAFLAKTKIIKYLREKKGFNVIAFESDFYGLTKGWEEVPKKPDSIYQFLKANIYPLWTKSDAFEYLLKEYIPESYQTPKPLQLAGFDNQLILDYSYFHLVKNLDGYLKQQGWHNTLFSGKEYQDFLESVRALIAKAREKIDFSKDMHKTLKNGLARISDEQKKIDGKSYWALVIQNLISYNLNSNEIRDKAMADNLRFLVTQKYKDEKIIVWAANSHIMKYTDLLNSDKKDFGQVIWKNMGTDFTNDPSLSQTTYVLGFTSKEGTAGRLGTSPFPIQSPHKKGLENWIPDNLNYCFIDFEDYNAKFNNPNSPFLMKGPMHFTVPKKVVKIPWNKVYDGIFYIKTMYPTKRVSE</sequence>
<dbReference type="Pfam" id="PF05139">
    <property type="entry name" value="Erythro_esteras"/>
    <property type="match status" value="1"/>
</dbReference>
<dbReference type="EMBL" id="JACYTQ010000002">
    <property type="protein sequence ID" value="MBD8488146.1"/>
    <property type="molecule type" value="Genomic_DNA"/>
</dbReference>
<keyword evidence="3" id="KW-1185">Reference proteome</keyword>
<organism evidence="2 3">
    <name type="scientific">Echinicola arenosa</name>
    <dbReference type="NCBI Taxonomy" id="2774144"/>
    <lineage>
        <taxon>Bacteria</taxon>
        <taxon>Pseudomonadati</taxon>
        <taxon>Bacteroidota</taxon>
        <taxon>Cytophagia</taxon>
        <taxon>Cytophagales</taxon>
        <taxon>Cyclobacteriaceae</taxon>
        <taxon>Echinicola</taxon>
    </lineage>
</organism>
<accession>A0ABR9AHE4</accession>
<dbReference type="RefSeq" id="WP_192009040.1">
    <property type="nucleotide sequence ID" value="NZ_JACYTQ010000002.1"/>
</dbReference>
<dbReference type="InterPro" id="IPR007815">
    <property type="entry name" value="Emycin_Estase"/>
</dbReference>
<feature type="chain" id="PRO_5046541792" evidence="1">
    <location>
        <begin position="25"/>
        <end position="427"/>
    </location>
</feature>
<gene>
    <name evidence="2" type="ORF">IFO69_05245</name>
</gene>
<dbReference type="PANTHER" id="PTHR31299">
    <property type="entry name" value="ESTERASE, PUTATIVE (AFU_ORTHOLOGUE AFUA_1G05850)-RELATED"/>
    <property type="match status" value="1"/>
</dbReference>
<protein>
    <submittedName>
        <fullName evidence="2">Erythromycin esterase family protein</fullName>
    </submittedName>
</protein>
<dbReference type="SUPFAM" id="SSF159501">
    <property type="entry name" value="EreA/ChaN-like"/>
    <property type="match status" value="1"/>
</dbReference>
<reference evidence="2 3" key="1">
    <citation type="submission" date="2020-09" db="EMBL/GenBank/DDBJ databases">
        <title>Echinicola sp. CAU 1574 isolated from sand of Sido Beach.</title>
        <authorList>
            <person name="Kim W."/>
        </authorList>
    </citation>
    <scope>NUCLEOTIDE SEQUENCE [LARGE SCALE GENOMIC DNA]</scope>
    <source>
        <strain evidence="2 3">CAU 1574</strain>
    </source>
</reference>
<evidence type="ECO:0000313" key="2">
    <source>
        <dbReference type="EMBL" id="MBD8488146.1"/>
    </source>
</evidence>
<keyword evidence="1" id="KW-0732">Signal</keyword>
<dbReference type="Gene3D" id="3.40.1660.10">
    <property type="entry name" value="EreA-like (biosynthetic domain)"/>
    <property type="match status" value="2"/>
</dbReference>
<evidence type="ECO:0000256" key="1">
    <source>
        <dbReference type="SAM" id="SignalP"/>
    </source>
</evidence>
<comment type="caution">
    <text evidence="2">The sequence shown here is derived from an EMBL/GenBank/DDBJ whole genome shotgun (WGS) entry which is preliminary data.</text>
</comment>
<dbReference type="InterPro" id="IPR052036">
    <property type="entry name" value="Hydrolase/PRTase-associated"/>
</dbReference>
<proteinExistence type="predicted"/>
<dbReference type="PANTHER" id="PTHR31299:SF0">
    <property type="entry name" value="ESTERASE, PUTATIVE (AFU_ORTHOLOGUE AFUA_1G05850)-RELATED"/>
    <property type="match status" value="1"/>
</dbReference>
<name>A0ABR9AHE4_9BACT</name>
<feature type="signal peptide" evidence="1">
    <location>
        <begin position="1"/>
        <end position="24"/>
    </location>
</feature>
<dbReference type="CDD" id="cd14728">
    <property type="entry name" value="Ere-like"/>
    <property type="match status" value="1"/>
</dbReference>